<accession>X6PB34</accession>
<feature type="non-terminal residue" evidence="1">
    <location>
        <position position="1"/>
    </location>
</feature>
<dbReference type="Gene3D" id="1.25.40.10">
    <property type="entry name" value="Tetratricopeptide repeat domain"/>
    <property type="match status" value="1"/>
</dbReference>
<sequence>QILKYDPNNEEVQMWFKLFKLAQQMKEDCNEAYKNILLDDSIDKYTQCIHDDPCNDGFNSVVYCNCASVWVKKAPYQKAFDCNILEGQLSFLFFIILFS</sequence>
<reference evidence="1 2" key="1">
    <citation type="journal article" date="2013" name="Curr. Biol.">
        <title>The Genome of the Foraminiferan Reticulomyxa filosa.</title>
        <authorList>
            <person name="Glockner G."/>
            <person name="Hulsmann N."/>
            <person name="Schleicher M."/>
            <person name="Noegel A.A."/>
            <person name="Eichinger L."/>
            <person name="Gallinger C."/>
            <person name="Pawlowski J."/>
            <person name="Sierra R."/>
            <person name="Euteneuer U."/>
            <person name="Pillet L."/>
            <person name="Moustafa A."/>
            <person name="Platzer M."/>
            <person name="Groth M."/>
            <person name="Szafranski K."/>
            <person name="Schliwa M."/>
        </authorList>
    </citation>
    <scope>NUCLEOTIDE SEQUENCE [LARGE SCALE GENOMIC DNA]</scope>
</reference>
<evidence type="ECO:0000313" key="1">
    <source>
        <dbReference type="EMBL" id="ETO35338.1"/>
    </source>
</evidence>
<gene>
    <name evidence="1" type="ORF">RFI_01724</name>
</gene>
<proteinExistence type="predicted"/>
<dbReference type="EMBL" id="ASPP01001712">
    <property type="protein sequence ID" value="ETO35338.1"/>
    <property type="molecule type" value="Genomic_DNA"/>
</dbReference>
<dbReference type="SUPFAM" id="SSF48452">
    <property type="entry name" value="TPR-like"/>
    <property type="match status" value="1"/>
</dbReference>
<dbReference type="AlphaFoldDB" id="X6PB34"/>
<dbReference type="InterPro" id="IPR011990">
    <property type="entry name" value="TPR-like_helical_dom_sf"/>
</dbReference>
<organism evidence="1 2">
    <name type="scientific">Reticulomyxa filosa</name>
    <dbReference type="NCBI Taxonomy" id="46433"/>
    <lineage>
        <taxon>Eukaryota</taxon>
        <taxon>Sar</taxon>
        <taxon>Rhizaria</taxon>
        <taxon>Retaria</taxon>
        <taxon>Foraminifera</taxon>
        <taxon>Monothalamids</taxon>
        <taxon>Reticulomyxidae</taxon>
        <taxon>Reticulomyxa</taxon>
    </lineage>
</organism>
<name>X6PB34_RETFI</name>
<keyword evidence="2" id="KW-1185">Reference proteome</keyword>
<protein>
    <submittedName>
        <fullName evidence="1">Uncharacterized protein</fullName>
    </submittedName>
</protein>
<comment type="caution">
    <text evidence="1">The sequence shown here is derived from an EMBL/GenBank/DDBJ whole genome shotgun (WGS) entry which is preliminary data.</text>
</comment>
<dbReference type="Proteomes" id="UP000023152">
    <property type="component" value="Unassembled WGS sequence"/>
</dbReference>
<evidence type="ECO:0000313" key="2">
    <source>
        <dbReference type="Proteomes" id="UP000023152"/>
    </source>
</evidence>